<sequence length="77" mass="8093">MRSTIQVQDFAQGFGTLPSGLALARKYSELAVGGPGSLSTMLQAHIAIASSLADTFTEMGRNYESIDSEAAQSITPK</sequence>
<keyword evidence="2" id="KW-1185">Reference proteome</keyword>
<dbReference type="RefSeq" id="WP_204868842.1">
    <property type="nucleotide sequence ID" value="NZ_JAFBBK010000001.1"/>
</dbReference>
<gene>
    <name evidence="1" type="ORF">JOE42_002632</name>
</gene>
<evidence type="ECO:0000313" key="1">
    <source>
        <dbReference type="EMBL" id="MBM7415899.1"/>
    </source>
</evidence>
<proteinExistence type="predicted"/>
<evidence type="ECO:0000313" key="2">
    <source>
        <dbReference type="Proteomes" id="UP000703038"/>
    </source>
</evidence>
<reference evidence="1 2" key="1">
    <citation type="submission" date="2021-01" db="EMBL/GenBank/DDBJ databases">
        <title>Genomics of switchgrass bacterial isolates.</title>
        <authorList>
            <person name="Shade A."/>
        </authorList>
    </citation>
    <scope>NUCLEOTIDE SEQUENCE [LARGE SCALE GENOMIC DNA]</scope>
    <source>
        <strain evidence="1 2">PvP111</strain>
    </source>
</reference>
<organism evidence="1 2">
    <name type="scientific">Rhodococcoides corynebacterioides</name>
    <dbReference type="NCBI Taxonomy" id="53972"/>
    <lineage>
        <taxon>Bacteria</taxon>
        <taxon>Bacillati</taxon>
        <taxon>Actinomycetota</taxon>
        <taxon>Actinomycetes</taxon>
        <taxon>Mycobacteriales</taxon>
        <taxon>Nocardiaceae</taxon>
        <taxon>Rhodococcoides</taxon>
    </lineage>
</organism>
<name>A0ABS2KVD8_9NOCA</name>
<comment type="caution">
    <text evidence="1">The sequence shown here is derived from an EMBL/GenBank/DDBJ whole genome shotgun (WGS) entry which is preliminary data.</text>
</comment>
<dbReference type="Proteomes" id="UP000703038">
    <property type="component" value="Unassembled WGS sequence"/>
</dbReference>
<accession>A0ABS2KVD8</accession>
<protein>
    <recommendedName>
        <fullName evidence="3">Excreted virulence factor EspC (Type VII ESX diderm)</fullName>
    </recommendedName>
</protein>
<evidence type="ECO:0008006" key="3">
    <source>
        <dbReference type="Google" id="ProtNLM"/>
    </source>
</evidence>
<dbReference type="EMBL" id="JAFBBK010000001">
    <property type="protein sequence ID" value="MBM7415899.1"/>
    <property type="molecule type" value="Genomic_DNA"/>
</dbReference>